<dbReference type="EMBL" id="JAMYWD010000008">
    <property type="protein sequence ID" value="KAJ4962658.1"/>
    <property type="molecule type" value="Genomic_DNA"/>
</dbReference>
<dbReference type="SUPFAM" id="SSF51110">
    <property type="entry name" value="alpha-D-mannose-specific plant lectins"/>
    <property type="match status" value="1"/>
</dbReference>
<reference evidence="4" key="1">
    <citation type="journal article" date="2023" name="Plant J.">
        <title>The genome of the king protea, Protea cynaroides.</title>
        <authorList>
            <person name="Chang J."/>
            <person name="Duong T.A."/>
            <person name="Schoeman C."/>
            <person name="Ma X."/>
            <person name="Roodt D."/>
            <person name="Barker N."/>
            <person name="Li Z."/>
            <person name="Van de Peer Y."/>
            <person name="Mizrachi E."/>
        </authorList>
    </citation>
    <scope>NUCLEOTIDE SEQUENCE</scope>
    <source>
        <tissue evidence="4">Young leaves</tissue>
    </source>
</reference>
<dbReference type="InterPro" id="IPR036426">
    <property type="entry name" value="Bulb-type_lectin_dom_sf"/>
</dbReference>
<dbReference type="InterPro" id="IPR023631">
    <property type="entry name" value="Amidase_dom"/>
</dbReference>
<feature type="chain" id="PRO_5040365481" description="Amidase domain-containing protein" evidence="2">
    <location>
        <begin position="31"/>
        <end position="758"/>
    </location>
</feature>
<evidence type="ECO:0000256" key="1">
    <source>
        <dbReference type="SAM" id="MobiDB-lite"/>
    </source>
</evidence>
<proteinExistence type="predicted"/>
<name>A0A9Q0K5Z5_9MAGN</name>
<organism evidence="4 5">
    <name type="scientific">Protea cynaroides</name>
    <dbReference type="NCBI Taxonomy" id="273540"/>
    <lineage>
        <taxon>Eukaryota</taxon>
        <taxon>Viridiplantae</taxon>
        <taxon>Streptophyta</taxon>
        <taxon>Embryophyta</taxon>
        <taxon>Tracheophyta</taxon>
        <taxon>Spermatophyta</taxon>
        <taxon>Magnoliopsida</taxon>
        <taxon>Proteales</taxon>
        <taxon>Proteaceae</taxon>
        <taxon>Protea</taxon>
    </lineage>
</organism>
<dbReference type="PANTHER" id="PTHR42678">
    <property type="entry name" value="AMIDASE"/>
    <property type="match status" value="1"/>
</dbReference>
<sequence length="758" mass="81958">MENQKTHKASFFLSLFLILLSSSFVFLAHALSPAGTIDRTVKQQILASLPPEHEGTNPTTIPSSGSSQLFLISPTGKYAAFLLRRPTMVGAGGLGNDFCNIQVQEAGQSVWESDCASVSSGNTCSLVFDDRGLEIFDGSNSMWNTDADADNFLETLELVDSGDMRLRDKDGNLAWKASDKPKNNQNCGSIGSPGLAPETPPFAKPVENRSPFGQPAPTQGQQLQVPVEAPLPEAPEGQLSSDLVAVLRVSVQCHGFSIKEASVSEIQQAFRENKLTSRKLVELYLEEIEKLNPTLRAVIEVNPDALDQADKADLERSSIVRGDGRSSFSGLHGIPILIKDNIATKDKLNTTAGSYSLLGSVVPRDAGVVEKLRSSGAVILGKASLSEWCNFRSHSYITGWCARSGQGKNPYVLSDKVCASSTGSAIAVAANMVAVSLGTETDGSIICPASFNGVVGIKPTVGLTSRAGVIIISPRQDTIGPICRTVSDAVYVLDEIVGFDPRDAEATRDAEKYIPTDGYKQFLKADGLQGKRIGIVRKPFFNFPKGSSILGQTFEDHFNTLRQRGAILVDNLEIPNISSILDYSRSGEQMTMLAEFKLALNSYLSDLLTSPVRSLADVIAFNENHPDQERMKDIGQEKLLESEETTGINKEVRRAIENMERLSRDGFERLMMENQLDAMVTPRASAVTVLAIGGYPAISVPAGYESDGLPFGICFGGLRGSEPKLIEISYAFEQATKIRKPPSLRRIHVAHASVHSDL</sequence>
<evidence type="ECO:0000313" key="4">
    <source>
        <dbReference type="EMBL" id="KAJ4962658.1"/>
    </source>
</evidence>
<dbReference type="OrthoDB" id="566138at2759"/>
<dbReference type="Proteomes" id="UP001141806">
    <property type="component" value="Unassembled WGS sequence"/>
</dbReference>
<dbReference type="Gene3D" id="3.90.1300.10">
    <property type="entry name" value="Amidase signature (AS) domain"/>
    <property type="match status" value="1"/>
</dbReference>
<feature type="signal peptide" evidence="2">
    <location>
        <begin position="1"/>
        <end position="30"/>
    </location>
</feature>
<evidence type="ECO:0000313" key="5">
    <source>
        <dbReference type="Proteomes" id="UP001141806"/>
    </source>
</evidence>
<accession>A0A9Q0K5Z5</accession>
<dbReference type="PANTHER" id="PTHR42678:SF34">
    <property type="entry name" value="OS04G0183300 PROTEIN"/>
    <property type="match status" value="1"/>
</dbReference>
<keyword evidence="5" id="KW-1185">Reference proteome</keyword>
<dbReference type="Gene3D" id="2.90.10.10">
    <property type="entry name" value="Bulb-type lectin domain"/>
    <property type="match status" value="1"/>
</dbReference>
<dbReference type="SUPFAM" id="SSF75304">
    <property type="entry name" value="Amidase signature (AS) enzymes"/>
    <property type="match status" value="1"/>
</dbReference>
<gene>
    <name evidence="4" type="ORF">NE237_022597</name>
</gene>
<evidence type="ECO:0000256" key="2">
    <source>
        <dbReference type="SAM" id="SignalP"/>
    </source>
</evidence>
<dbReference type="InterPro" id="IPR036928">
    <property type="entry name" value="AS_sf"/>
</dbReference>
<evidence type="ECO:0000259" key="3">
    <source>
        <dbReference type="Pfam" id="PF01425"/>
    </source>
</evidence>
<keyword evidence="2" id="KW-0732">Signal</keyword>
<feature type="domain" description="Amidase" evidence="3">
    <location>
        <begin position="280"/>
        <end position="685"/>
    </location>
</feature>
<dbReference type="Pfam" id="PF01425">
    <property type="entry name" value="Amidase"/>
    <property type="match status" value="1"/>
</dbReference>
<comment type="caution">
    <text evidence="4">The sequence shown here is derived from an EMBL/GenBank/DDBJ whole genome shotgun (WGS) entry which is preliminary data.</text>
</comment>
<protein>
    <recommendedName>
        <fullName evidence="3">Amidase domain-containing protein</fullName>
    </recommendedName>
</protein>
<feature type="region of interest" description="Disordered" evidence="1">
    <location>
        <begin position="175"/>
        <end position="222"/>
    </location>
</feature>
<dbReference type="AlphaFoldDB" id="A0A9Q0K5Z5"/>